<evidence type="ECO:0000313" key="2">
    <source>
        <dbReference type="Proteomes" id="UP000026915"/>
    </source>
</evidence>
<dbReference type="InParanoid" id="A0A061DWI5"/>
<reference evidence="1 2" key="1">
    <citation type="journal article" date="2013" name="Genome Biol.">
        <title>The genome sequence of the most widely cultivated cacao type and its use to identify candidate genes regulating pod color.</title>
        <authorList>
            <person name="Motamayor J.C."/>
            <person name="Mockaitis K."/>
            <person name="Schmutz J."/>
            <person name="Haiminen N."/>
            <person name="Iii D.L."/>
            <person name="Cornejo O."/>
            <person name="Findley S.D."/>
            <person name="Zheng P."/>
            <person name="Utro F."/>
            <person name="Royaert S."/>
            <person name="Saski C."/>
            <person name="Jenkins J."/>
            <person name="Podicheti R."/>
            <person name="Zhao M."/>
            <person name="Scheffler B.E."/>
            <person name="Stack J.C."/>
            <person name="Feltus F.A."/>
            <person name="Mustiga G.M."/>
            <person name="Amores F."/>
            <person name="Phillips W."/>
            <person name="Marelli J.P."/>
            <person name="May G.D."/>
            <person name="Shapiro H."/>
            <person name="Ma J."/>
            <person name="Bustamante C.D."/>
            <person name="Schnell R.J."/>
            <person name="Main D."/>
            <person name="Gilbert D."/>
            <person name="Parida L."/>
            <person name="Kuhn D.N."/>
        </authorList>
    </citation>
    <scope>NUCLEOTIDE SEQUENCE [LARGE SCALE GENOMIC DNA]</scope>
    <source>
        <strain evidence="2">cv. Matina 1-6</strain>
    </source>
</reference>
<evidence type="ECO:0000313" key="1">
    <source>
        <dbReference type="EMBL" id="EOX96752.1"/>
    </source>
</evidence>
<accession>A0A061DWI5</accession>
<dbReference type="HOGENOM" id="CLU_1681060_0_0_1"/>
<dbReference type="Gramene" id="EOX96752">
    <property type="protein sequence ID" value="EOX96752"/>
    <property type="gene ID" value="TCM_005934"/>
</dbReference>
<dbReference type="PANTHER" id="PTHR37748:SF1">
    <property type="entry name" value="PROTEIN, PUTATIVE-RELATED"/>
    <property type="match status" value="1"/>
</dbReference>
<sequence>MVFFSLSAIFRCLMPSSRVSDNANGANLAKKSSSSSKRKSSKAPVIVSYFPANPYISRLYSVSRPCFYSSAKQSSKHPLHQFNSFNKLINIHDTHRNVSFLSLGFVELLSAKASSRVSDDAQVASMKKWSSEKTETKVKGAPIVVSYFPVNSYLTRL</sequence>
<gene>
    <name evidence="1" type="ORF">TCM_005934</name>
</gene>
<dbReference type="AlphaFoldDB" id="A0A061DWI5"/>
<proteinExistence type="predicted"/>
<name>A0A061DWI5_THECC</name>
<organism evidence="1 2">
    <name type="scientific">Theobroma cacao</name>
    <name type="common">Cacao</name>
    <name type="synonym">Cocoa</name>
    <dbReference type="NCBI Taxonomy" id="3641"/>
    <lineage>
        <taxon>Eukaryota</taxon>
        <taxon>Viridiplantae</taxon>
        <taxon>Streptophyta</taxon>
        <taxon>Embryophyta</taxon>
        <taxon>Tracheophyta</taxon>
        <taxon>Spermatophyta</taxon>
        <taxon>Magnoliopsida</taxon>
        <taxon>eudicotyledons</taxon>
        <taxon>Gunneridae</taxon>
        <taxon>Pentapetalae</taxon>
        <taxon>rosids</taxon>
        <taxon>malvids</taxon>
        <taxon>Malvales</taxon>
        <taxon>Malvaceae</taxon>
        <taxon>Byttnerioideae</taxon>
        <taxon>Theobroma</taxon>
    </lineage>
</organism>
<dbReference type="EMBL" id="CM001879">
    <property type="protein sequence ID" value="EOX96752.1"/>
    <property type="molecule type" value="Genomic_DNA"/>
</dbReference>
<protein>
    <submittedName>
        <fullName evidence="1">Uncharacterized protein</fullName>
    </submittedName>
</protein>
<dbReference type="Proteomes" id="UP000026915">
    <property type="component" value="Chromosome 1"/>
</dbReference>
<keyword evidence="2" id="KW-1185">Reference proteome</keyword>
<dbReference type="PANTHER" id="PTHR37748">
    <property type="entry name" value="PROTEIN, PUTATIVE-RELATED"/>
    <property type="match status" value="1"/>
</dbReference>